<feature type="region of interest" description="Disordered" evidence="1">
    <location>
        <begin position="10"/>
        <end position="38"/>
    </location>
</feature>
<accession>A0A6B0RPI0</accession>
<organism evidence="2 3">
    <name type="scientific">Bos mutus</name>
    <name type="common">wild yak</name>
    <dbReference type="NCBI Taxonomy" id="72004"/>
    <lineage>
        <taxon>Eukaryota</taxon>
        <taxon>Metazoa</taxon>
        <taxon>Chordata</taxon>
        <taxon>Craniata</taxon>
        <taxon>Vertebrata</taxon>
        <taxon>Euteleostomi</taxon>
        <taxon>Mammalia</taxon>
        <taxon>Eutheria</taxon>
        <taxon>Laurasiatheria</taxon>
        <taxon>Artiodactyla</taxon>
        <taxon>Ruminantia</taxon>
        <taxon>Pecora</taxon>
        <taxon>Bovidae</taxon>
        <taxon>Bovinae</taxon>
        <taxon>Bos</taxon>
    </lineage>
</organism>
<reference evidence="2" key="1">
    <citation type="submission" date="2019-10" db="EMBL/GenBank/DDBJ databases">
        <title>The sequence and de novo assembly of the wild yak genome.</title>
        <authorList>
            <person name="Liu Y."/>
        </authorList>
    </citation>
    <scope>NUCLEOTIDE SEQUENCE [LARGE SCALE GENOMIC DNA]</scope>
    <source>
        <strain evidence="2">WY2019</strain>
    </source>
</reference>
<evidence type="ECO:0000313" key="3">
    <source>
        <dbReference type="Proteomes" id="UP000322234"/>
    </source>
</evidence>
<dbReference type="Proteomes" id="UP000322234">
    <property type="component" value="Unassembled WGS sequence"/>
</dbReference>
<name>A0A6B0RPI0_9CETA</name>
<comment type="caution">
    <text evidence="2">The sequence shown here is derived from an EMBL/GenBank/DDBJ whole genome shotgun (WGS) entry which is preliminary data.</text>
</comment>
<proteinExistence type="predicted"/>
<evidence type="ECO:0000256" key="1">
    <source>
        <dbReference type="SAM" id="MobiDB-lite"/>
    </source>
</evidence>
<evidence type="ECO:0000313" key="2">
    <source>
        <dbReference type="EMBL" id="MXQ89273.1"/>
    </source>
</evidence>
<protein>
    <submittedName>
        <fullName evidence="2">Uncharacterized protein</fullName>
    </submittedName>
</protein>
<sequence>MLKDLLRYREMDQTKTDEPVTDANLIAPPPRPQMPEMMLNSSSTVSDAFLNGSKSDLKGEKMNSAMLSYKKCDVQ</sequence>
<gene>
    <name evidence="2" type="ORF">E5288_WYG015917</name>
</gene>
<dbReference type="AlphaFoldDB" id="A0A6B0RPI0"/>
<dbReference type="EMBL" id="VBQZ03000054">
    <property type="protein sequence ID" value="MXQ89273.1"/>
    <property type="molecule type" value="Genomic_DNA"/>
</dbReference>
<keyword evidence="3" id="KW-1185">Reference proteome</keyword>